<organism evidence="1 2">
    <name type="scientific">Acanthamoeba polyphaga mimivirus</name>
    <name type="common">APMV</name>
    <dbReference type="NCBI Taxonomy" id="212035"/>
    <lineage>
        <taxon>Viruses</taxon>
        <taxon>Varidnaviria</taxon>
        <taxon>Bamfordvirae</taxon>
        <taxon>Nucleocytoviricota</taxon>
        <taxon>Megaviricetes</taxon>
        <taxon>Imitervirales</taxon>
        <taxon>Mimiviridae</taxon>
        <taxon>Megamimivirinae</taxon>
        <taxon>Mimivirus</taxon>
        <taxon>Mimivirus bradfordmassiliense</taxon>
    </lineage>
</organism>
<evidence type="ECO:0000313" key="1">
    <source>
        <dbReference type="EMBL" id="AKI81315.1"/>
    </source>
</evidence>
<sequence>MDKIVIEIHKDKYKNLIDFNTEDVKIIGKNAYMTEMRAYEYVKKLYSHPEHHNIHQVLGLVGRFKKKQEIMTLAIIYDYFRDRYNMQYQCPELDFKIDTNLVIESGLTGGLAIEVDECGHSTYKQADHEDRQKILEACGYYFVRIKPADFTNEELIEFVKQKIDEYQLIYSKEIDPETLWKALKDNSIDRQFFDVIGKSIVSAKKFCGLLSKRRCCKKIAIQLSRKCGLR</sequence>
<proteinExistence type="predicted"/>
<reference evidence="1 2" key="1">
    <citation type="submission" date="2014-10" db="EMBL/GenBank/DDBJ databases">
        <title>Pan-genome analysis of Brazilian lineage A amoebal mimiviruses.</title>
        <authorList>
            <person name="Assis F.L."/>
            <person name="Abrahao J.S."/>
            <person name="Kroon E.G."/>
            <person name="Dornas F.P."/>
            <person name="Andrade K.R."/>
            <person name="Borato P.V.M."/>
            <person name="Pilotto M.R."/>
            <person name="Benamar S."/>
            <person name="LaScola B."/>
            <person name="Colson P."/>
        </authorList>
    </citation>
    <scope>NUCLEOTIDE SEQUENCE [LARGE SCALE GENOMIC DNA]</scope>
    <source>
        <strain evidence="1 2">Amazonia</strain>
    </source>
</reference>
<evidence type="ECO:0008006" key="3">
    <source>
        <dbReference type="Google" id="ProtNLM"/>
    </source>
</evidence>
<dbReference type="EMBL" id="KM982403">
    <property type="protein sequence ID" value="AKI81315.1"/>
    <property type="molecule type" value="Genomic_DNA"/>
</dbReference>
<accession>A0A0G2Y622</accession>
<organismHost>
    <name type="scientific">Acanthamoeba polyphaga</name>
    <name type="common">Amoeba</name>
    <dbReference type="NCBI Taxonomy" id="5757"/>
</organismHost>
<name>A0A0G2Y622_MIMIV</name>
<evidence type="ECO:0000313" key="2">
    <source>
        <dbReference type="Proteomes" id="UP000274448"/>
    </source>
</evidence>
<protein>
    <recommendedName>
        <fullName evidence="3">DUF559 domain-containing protein</fullName>
    </recommendedName>
</protein>
<dbReference type="Proteomes" id="UP000274448">
    <property type="component" value="Segment"/>
</dbReference>